<reference evidence="2" key="1">
    <citation type="submission" date="2021-02" db="EMBL/GenBank/DDBJ databases">
        <authorList>
            <person name="Syme A R."/>
            <person name="Syme A R."/>
            <person name="Moolhuijzen P."/>
        </authorList>
    </citation>
    <scope>NUCLEOTIDE SEQUENCE</scope>
    <source>
        <strain evidence="2">W1-1</strain>
    </source>
</reference>
<name>A0A6S6W9P4_9PLEO</name>
<feature type="compositionally biased region" description="Polar residues" evidence="1">
    <location>
        <begin position="502"/>
        <end position="517"/>
    </location>
</feature>
<dbReference type="AlphaFoldDB" id="A0A6S6W9P4"/>
<feature type="compositionally biased region" description="Basic and acidic residues" evidence="1">
    <location>
        <begin position="574"/>
        <end position="583"/>
    </location>
</feature>
<feature type="compositionally biased region" description="Low complexity" evidence="1">
    <location>
        <begin position="222"/>
        <end position="234"/>
    </location>
</feature>
<accession>A0A6S6W9P4</accession>
<dbReference type="SUPFAM" id="SSF54427">
    <property type="entry name" value="NTF2-like"/>
    <property type="match status" value="1"/>
</dbReference>
<feature type="compositionally biased region" description="Basic and acidic residues" evidence="1">
    <location>
        <begin position="407"/>
        <end position="416"/>
    </location>
</feature>
<feature type="region of interest" description="Disordered" evidence="1">
    <location>
        <begin position="407"/>
        <end position="461"/>
    </location>
</feature>
<feature type="region of interest" description="Disordered" evidence="1">
    <location>
        <begin position="161"/>
        <end position="351"/>
    </location>
</feature>
<evidence type="ECO:0000313" key="2">
    <source>
        <dbReference type="EMBL" id="CAE7202164.1"/>
    </source>
</evidence>
<protein>
    <recommendedName>
        <fullName evidence="4">NTF2-like protein</fullName>
    </recommendedName>
</protein>
<evidence type="ECO:0000256" key="1">
    <source>
        <dbReference type="SAM" id="MobiDB-lite"/>
    </source>
</evidence>
<feature type="region of interest" description="Disordered" evidence="1">
    <location>
        <begin position="475"/>
        <end position="583"/>
    </location>
</feature>
<feature type="compositionally biased region" description="Low complexity" evidence="1">
    <location>
        <begin position="161"/>
        <end position="178"/>
    </location>
</feature>
<feature type="compositionally biased region" description="Polar residues" evidence="1">
    <location>
        <begin position="340"/>
        <end position="350"/>
    </location>
</feature>
<organism evidence="2 3">
    <name type="scientific">Pyrenophora teres f. teres</name>
    <dbReference type="NCBI Taxonomy" id="97479"/>
    <lineage>
        <taxon>Eukaryota</taxon>
        <taxon>Fungi</taxon>
        <taxon>Dikarya</taxon>
        <taxon>Ascomycota</taxon>
        <taxon>Pezizomycotina</taxon>
        <taxon>Dothideomycetes</taxon>
        <taxon>Pleosporomycetidae</taxon>
        <taxon>Pleosporales</taxon>
        <taxon>Pleosporineae</taxon>
        <taxon>Pleosporaceae</taxon>
        <taxon>Pyrenophora</taxon>
    </lineage>
</organism>
<evidence type="ECO:0000313" key="3">
    <source>
        <dbReference type="Proteomes" id="UP000472372"/>
    </source>
</evidence>
<feature type="compositionally biased region" description="Basic and acidic residues" evidence="1">
    <location>
        <begin position="296"/>
        <end position="334"/>
    </location>
</feature>
<evidence type="ECO:0008006" key="4">
    <source>
        <dbReference type="Google" id="ProtNLM"/>
    </source>
</evidence>
<gene>
    <name evidence="2" type="ORF">PTTW11_08989</name>
</gene>
<dbReference type="Gene3D" id="3.10.450.50">
    <property type="match status" value="1"/>
</dbReference>
<dbReference type="InterPro" id="IPR032710">
    <property type="entry name" value="NTF2-like_dom_sf"/>
</dbReference>
<dbReference type="Proteomes" id="UP000472372">
    <property type="component" value="Chromosome 8"/>
</dbReference>
<proteinExistence type="predicted"/>
<sequence length="583" mass="64073">MTLCDTYSRFLATPSTGALADHATLHYVSTTTSITDATAIIKHLAVQEKLLKKTKQKILDAIEGNHGLSVDVETTIEFSNGGGAYLPGLDDNFVTDRTVTFAMVHMVRFDRAGKITQIRQYWDQGSLLKQIDVIGARSRNWPIRDGSEQIRLITSNAAVAAANQPEASPSRPSTAASRGVDEVSISSRSRRSTNNAMNDPHASLSLFQPREIDEDDEDRVSRSSSQPSVPRSLSAKPPPREYSELFVGADGGSPSPSERIPTKAGSGKNFKNNRLFEEEDDNSADRSPMSIRTSTKKYDHFTFGEGEETPKVRDTSRPTRHDQNRNRNDAHWDFDDFATPNKSKPKTQPQAVRHFGWSDDEVSPFHQPEAEAALPSLKKYMRNHTLTPHLSQDEVSPVRRPVVHKARPDADAHFEFVDDGTPESQRQHPTKGGRSNRGQGLYEDHVNNTTNDADDHASKGDVKSALNDVTTAVNKNRSKDFASQFEMTDNSPGAGKNGAAAATQTRNSMKTHWGTHQDSPESRGINIAGNGMGGRKGTEAAWSLYDESPAKKENQNTGARQGIKTEGDGMGGKKGADKSFWDF</sequence>
<dbReference type="EMBL" id="HG992984">
    <property type="protein sequence ID" value="CAE7202164.1"/>
    <property type="molecule type" value="Genomic_DNA"/>
</dbReference>